<gene>
    <name evidence="1" type="ORF">IA74_018800</name>
</gene>
<evidence type="ECO:0000313" key="2">
    <source>
        <dbReference type="Proteomes" id="UP000028294"/>
    </source>
</evidence>
<dbReference type="RefSeq" id="WP_137569148.1">
    <property type="nucleotide sequence ID" value="NZ_CP036553.1"/>
</dbReference>
<accession>A0AAP8ZZK9</accession>
<proteinExistence type="predicted"/>
<reference evidence="1 2" key="1">
    <citation type="submission" date="2019-03" db="EMBL/GenBank/DDBJ databases">
        <title>Complete genome assembly of MDR B. fragilis.</title>
        <authorList>
            <person name="Sydenham T.V."/>
            <person name="Hasman H."/>
            <person name="Justesen U.S."/>
        </authorList>
    </citation>
    <scope>NUCLEOTIDE SEQUENCE [LARGE SCALE GENOMIC DNA]</scope>
    <source>
        <strain evidence="1 2">DCMOUH0067B</strain>
    </source>
</reference>
<organism evidence="1 2">
    <name type="scientific">Bacteroides fragilis</name>
    <dbReference type="NCBI Taxonomy" id="817"/>
    <lineage>
        <taxon>Bacteria</taxon>
        <taxon>Pseudomonadati</taxon>
        <taxon>Bacteroidota</taxon>
        <taxon>Bacteroidia</taxon>
        <taxon>Bacteroidales</taxon>
        <taxon>Bacteroidaceae</taxon>
        <taxon>Bacteroides</taxon>
    </lineage>
</organism>
<dbReference type="Proteomes" id="UP000028294">
    <property type="component" value="Chromosome"/>
</dbReference>
<dbReference type="EMBL" id="CP036553">
    <property type="protein sequence ID" value="QCQ37984.1"/>
    <property type="molecule type" value="Genomic_DNA"/>
</dbReference>
<dbReference type="AlphaFoldDB" id="A0AAP8ZZK9"/>
<evidence type="ECO:0000313" key="1">
    <source>
        <dbReference type="EMBL" id="QCQ37984.1"/>
    </source>
</evidence>
<sequence>MTRYDKQELRGREIVTDYLLKSYLHITNPEYIYPTETKNPVDIYFTATTINNREVPYVAEIKEREYYLVDPKKEITTWMLETYKLDALLKRKNHRPLYINFFKNDIFLVWDLKKIDFSELEIKRKELKKTTLEDTGKKIKIYYDLPSDQATLIRY</sequence>
<name>A0AAP8ZZK9_BACFG</name>
<protein>
    <submittedName>
        <fullName evidence="1">Uncharacterized protein</fullName>
    </submittedName>
</protein>